<proteinExistence type="inferred from homology"/>
<feature type="region of interest" description="Disordered" evidence="12">
    <location>
        <begin position="265"/>
        <end position="290"/>
    </location>
</feature>
<reference evidence="13" key="2">
    <citation type="submission" date="2025-09" db="UniProtKB">
        <authorList>
            <consortium name="Ensembl"/>
        </authorList>
    </citation>
    <scope>IDENTIFICATION</scope>
</reference>
<evidence type="ECO:0000256" key="7">
    <source>
        <dbReference type="ARBA" id="ARBA00023242"/>
    </source>
</evidence>
<comment type="subcellular location">
    <subcellularLocation>
        <location evidence="1">Nucleus</location>
        <location evidence="1">Nucleolus</location>
    </subcellularLocation>
</comment>
<comment type="similarity">
    <text evidence="2">Belongs to the eukaryotic/archaeal RNase P protein component 3 family.</text>
</comment>
<evidence type="ECO:0000256" key="8">
    <source>
        <dbReference type="ARBA" id="ARBA00053284"/>
    </source>
</evidence>
<dbReference type="GO" id="GO:0005655">
    <property type="term" value="C:nucleolar ribonuclease P complex"/>
    <property type="evidence" value="ECO:0007669"/>
    <property type="project" value="TreeGrafter"/>
</dbReference>
<evidence type="ECO:0000256" key="1">
    <source>
        <dbReference type="ARBA" id="ARBA00004604"/>
    </source>
</evidence>
<dbReference type="STRING" id="80966.ENSAPOP00000034075"/>
<accession>A0A3Q1I2X3</accession>
<dbReference type="InterPro" id="IPR002738">
    <property type="entry name" value="RNase_P_p30"/>
</dbReference>
<keyword evidence="3" id="KW-0698">rRNA processing</keyword>
<evidence type="ECO:0000256" key="9">
    <source>
        <dbReference type="ARBA" id="ARBA00065838"/>
    </source>
</evidence>
<evidence type="ECO:0000256" key="11">
    <source>
        <dbReference type="ARBA" id="ARBA00075070"/>
    </source>
</evidence>
<comment type="function">
    <text evidence="8">Component of ribonuclease P, a ribonucleoprotein complex that generates mature tRNA molecules by cleaving their 5'-ends. Also a component of the MRP ribonuclease complex, which cleaves pre-rRNA sequences.</text>
</comment>
<evidence type="ECO:0000256" key="3">
    <source>
        <dbReference type="ARBA" id="ARBA00022552"/>
    </source>
</evidence>
<dbReference type="SUPFAM" id="SSF89550">
    <property type="entry name" value="PHP domain-like"/>
    <property type="match status" value="1"/>
</dbReference>
<evidence type="ECO:0000313" key="14">
    <source>
        <dbReference type="Proteomes" id="UP000257200"/>
    </source>
</evidence>
<keyword evidence="4" id="KW-0597">Phosphoprotein</keyword>
<dbReference type="InterPro" id="IPR016195">
    <property type="entry name" value="Pol/histidinol_Pase-like"/>
</dbReference>
<evidence type="ECO:0000256" key="5">
    <source>
        <dbReference type="ARBA" id="ARBA00022694"/>
    </source>
</evidence>
<dbReference type="Gene3D" id="3.20.20.140">
    <property type="entry name" value="Metal-dependent hydrolases"/>
    <property type="match status" value="1"/>
</dbReference>
<evidence type="ECO:0000313" key="13">
    <source>
        <dbReference type="Ensembl" id="ENSAPOP00000034075.1"/>
    </source>
</evidence>
<keyword evidence="6" id="KW-0007">Acetylation</keyword>
<evidence type="ECO:0000256" key="4">
    <source>
        <dbReference type="ARBA" id="ARBA00022553"/>
    </source>
</evidence>
<dbReference type="Pfam" id="PF01876">
    <property type="entry name" value="RNase_P_p30"/>
    <property type="match status" value="1"/>
</dbReference>
<comment type="subunit">
    <text evidence="9">Component of nuclear RNase P and RNase MRP ribonucleoproteins. RNase P consists of a catalytic RNA moiety and about 10 protein subunits; POP1, POP4, POP5, POP7, RPP14, RPP21, RPP25, RPP30, RPP38 and RPP40. Within the RNase P complex, POP1, POP7 and RPP25 form the 'finger' subcomplex, POP5, RPP14, RPP40 and homodimeric RPP30 form the 'palm' subcomplex, and RPP21, POP4 and RPP38 form the 'wrist' subcomplex. All subunits of the RNase P complex interact with the catalytic RNA. Several subunits of RNase P are also part of the RNase MRP complex. RNase MRP consists of a catalytic RNA moiety and about 8 protein subunits; POP1, POP7, RPP25, RPP30, RPP38, RPP40 and possibly also POP4 and POP5.</text>
</comment>
<evidence type="ECO:0000256" key="10">
    <source>
        <dbReference type="ARBA" id="ARBA00068480"/>
    </source>
</evidence>
<dbReference type="PANTHER" id="PTHR13031:SF0">
    <property type="entry name" value="RIBONUCLEASE P PROTEIN SUBUNIT P30"/>
    <property type="match status" value="1"/>
</dbReference>
<dbReference type="InParanoid" id="A0A3Q1I2X3"/>
<dbReference type="Ensembl" id="ENSAPOT00000029540.1">
    <property type="protein sequence ID" value="ENSAPOP00000034075.1"/>
    <property type="gene ID" value="ENSAPOG00000023156.1"/>
</dbReference>
<dbReference type="Proteomes" id="UP000257200">
    <property type="component" value="Unplaced"/>
</dbReference>
<keyword evidence="14" id="KW-1185">Reference proteome</keyword>
<reference evidence="13" key="1">
    <citation type="submission" date="2025-08" db="UniProtKB">
        <authorList>
            <consortium name="Ensembl"/>
        </authorList>
    </citation>
    <scope>IDENTIFICATION</scope>
</reference>
<keyword evidence="5" id="KW-0819">tRNA processing</keyword>
<dbReference type="PANTHER" id="PTHR13031">
    <property type="entry name" value="RIBONUCLEASE P SUBUNIT P30"/>
    <property type="match status" value="1"/>
</dbReference>
<name>A0A3Q1I2X3_9TELE</name>
<evidence type="ECO:0000256" key="2">
    <source>
        <dbReference type="ARBA" id="ARBA00007331"/>
    </source>
</evidence>
<dbReference type="GO" id="GO:0006364">
    <property type="term" value="P:rRNA processing"/>
    <property type="evidence" value="ECO:0007669"/>
    <property type="project" value="UniProtKB-KW"/>
</dbReference>
<keyword evidence="7" id="KW-0539">Nucleus</keyword>
<dbReference type="GeneTree" id="ENSGT00390000000883"/>
<evidence type="ECO:0000256" key="6">
    <source>
        <dbReference type="ARBA" id="ARBA00022990"/>
    </source>
</evidence>
<organism evidence="13 14">
    <name type="scientific">Acanthochromis polyacanthus</name>
    <name type="common">spiny chromis</name>
    <dbReference type="NCBI Taxonomy" id="80966"/>
    <lineage>
        <taxon>Eukaryota</taxon>
        <taxon>Metazoa</taxon>
        <taxon>Chordata</taxon>
        <taxon>Craniata</taxon>
        <taxon>Vertebrata</taxon>
        <taxon>Euteleostomi</taxon>
        <taxon>Actinopterygii</taxon>
        <taxon>Neopterygii</taxon>
        <taxon>Teleostei</taxon>
        <taxon>Neoteleostei</taxon>
        <taxon>Acanthomorphata</taxon>
        <taxon>Ovalentaria</taxon>
        <taxon>Pomacentridae</taxon>
        <taxon>Acanthochromis</taxon>
    </lineage>
</organism>
<dbReference type="GO" id="GO:0008033">
    <property type="term" value="P:tRNA processing"/>
    <property type="evidence" value="ECO:0007669"/>
    <property type="project" value="UniProtKB-KW"/>
</dbReference>
<dbReference type="AlphaFoldDB" id="A0A3Q1I2X3"/>
<evidence type="ECO:0000256" key="12">
    <source>
        <dbReference type="SAM" id="MobiDB-lite"/>
    </source>
</evidence>
<dbReference type="GO" id="GO:0003723">
    <property type="term" value="F:RNA binding"/>
    <property type="evidence" value="ECO:0007669"/>
    <property type="project" value="TreeGrafter"/>
</dbReference>
<dbReference type="FunFam" id="3.20.20.140:FF:000031">
    <property type="entry name" value="ribonuclease P protein subunit p30"/>
    <property type="match status" value="1"/>
</dbReference>
<dbReference type="FunCoup" id="A0A3Q1I2X3">
    <property type="interactions" value="1140"/>
</dbReference>
<protein>
    <recommendedName>
        <fullName evidence="10">Ribonuclease P protein subunit p30</fullName>
    </recommendedName>
    <alternativeName>
        <fullName evidence="11">RNase P subunit 2</fullName>
    </alternativeName>
</protein>
<sequence>MSVFMDLNVLFSPDRNRLQGVIETAAHLGFSTVAINYVFEPSSKKKQVIPVPCPISELIDQLPVVQGRSRPIRVLNRLTVLMSDSSHFRPSAPEYRRFDLLAVQPTTEKLFHAACMLYDVDIVCISVTEKLPFIFKRAPINGAVERGVVFEVSYSAAIRDATMRRYTIANAVCLMDSCKGKNVILSSAAEKALELRGPYDVTNLGLLFGLSDGDAKEAVSSTCRAVLLHAGNKYYSTSTASTTGSTAMSTTAMCADQSVCVQRPGGRPVGSSTPAGSSRRRCTTQTVGSDSPEQVAAAAAGGDLCVFTWTGEAPAAKKTRSDD</sequence>